<dbReference type="AlphaFoldDB" id="A0A8I0L3X2"/>
<dbReference type="EMBL" id="JAABFR010001028">
    <property type="protein sequence ID" value="MBD4336969.1"/>
    <property type="molecule type" value="Genomic_DNA"/>
</dbReference>
<protein>
    <submittedName>
        <fullName evidence="1">Uncharacterized protein</fullName>
    </submittedName>
</protein>
<name>A0A8I0L3X2_XANCI</name>
<evidence type="ECO:0000313" key="2">
    <source>
        <dbReference type="Proteomes" id="UP000653002"/>
    </source>
</evidence>
<dbReference type="Proteomes" id="UP000653002">
    <property type="component" value="Unassembled WGS sequence"/>
</dbReference>
<feature type="non-terminal residue" evidence="1">
    <location>
        <position position="1"/>
    </location>
</feature>
<reference evidence="1" key="1">
    <citation type="submission" date="2020-01" db="EMBL/GenBank/DDBJ databases">
        <authorList>
            <person name="Richard D."/>
        </authorList>
    </citation>
    <scope>NUCLEOTIDE SEQUENCE</scope>
    <source>
        <strain evidence="1">JP541</strain>
    </source>
</reference>
<comment type="caution">
    <text evidence="1">The sequence shown here is derived from an EMBL/GenBank/DDBJ whole genome shotgun (WGS) entry which is preliminary data.</text>
</comment>
<gene>
    <name evidence="1" type="ORF">GUH15_13055</name>
</gene>
<evidence type="ECO:0000313" key="1">
    <source>
        <dbReference type="EMBL" id="MBD4336969.1"/>
    </source>
</evidence>
<organism evidence="1 2">
    <name type="scientific">Xanthomonas citri pv. citri</name>
    <dbReference type="NCBI Taxonomy" id="611301"/>
    <lineage>
        <taxon>Bacteria</taxon>
        <taxon>Pseudomonadati</taxon>
        <taxon>Pseudomonadota</taxon>
        <taxon>Gammaproteobacteria</taxon>
        <taxon>Lysobacterales</taxon>
        <taxon>Lysobacteraceae</taxon>
        <taxon>Xanthomonas</taxon>
    </lineage>
</organism>
<feature type="non-terminal residue" evidence="1">
    <location>
        <position position="83"/>
    </location>
</feature>
<sequence length="83" mass="9494">KYEAYQNIIDKYVELNSEGVTYEECNSLDFPYEVAENLYSKYNVLIVCGNLSDVGYVIEDIDGDGIKELIFANPTTSLIYEVY</sequence>
<proteinExistence type="predicted"/>
<accession>A0A8I0L3X2</accession>